<dbReference type="AlphaFoldDB" id="A0AA39YQH2"/>
<dbReference type="EMBL" id="JAULSV010000001">
    <property type="protein sequence ID" value="KAK0656777.1"/>
    <property type="molecule type" value="Genomic_DNA"/>
</dbReference>
<comment type="caution">
    <text evidence="1">The sequence shown here is derived from an EMBL/GenBank/DDBJ whole genome shotgun (WGS) entry which is preliminary data.</text>
</comment>
<dbReference type="Proteomes" id="UP001174936">
    <property type="component" value="Unassembled WGS sequence"/>
</dbReference>
<proteinExistence type="predicted"/>
<evidence type="ECO:0000313" key="2">
    <source>
        <dbReference type="Proteomes" id="UP001174936"/>
    </source>
</evidence>
<protein>
    <submittedName>
        <fullName evidence="1">Uncharacterized protein</fullName>
    </submittedName>
</protein>
<gene>
    <name evidence="1" type="ORF">B0T16DRAFT_45434</name>
</gene>
<accession>A0AA39YQH2</accession>
<reference evidence="1" key="1">
    <citation type="submission" date="2023-06" db="EMBL/GenBank/DDBJ databases">
        <title>Genome-scale phylogeny and comparative genomics of the fungal order Sordariales.</title>
        <authorList>
            <consortium name="Lawrence Berkeley National Laboratory"/>
            <person name="Hensen N."/>
            <person name="Bonometti L."/>
            <person name="Westerberg I."/>
            <person name="Brannstrom I.O."/>
            <person name="Guillou S."/>
            <person name="Cros-Aarteil S."/>
            <person name="Calhoun S."/>
            <person name="Haridas S."/>
            <person name="Kuo A."/>
            <person name="Mondo S."/>
            <person name="Pangilinan J."/>
            <person name="Riley R."/>
            <person name="Labutti K."/>
            <person name="Andreopoulos B."/>
            <person name="Lipzen A."/>
            <person name="Chen C."/>
            <person name="Yanf M."/>
            <person name="Daum C."/>
            <person name="Ng V."/>
            <person name="Clum A."/>
            <person name="Steindorff A."/>
            <person name="Ohm R."/>
            <person name="Martin F."/>
            <person name="Silar P."/>
            <person name="Natvig D."/>
            <person name="Lalanne C."/>
            <person name="Gautier V."/>
            <person name="Ament-Velasquez S.L."/>
            <person name="Kruys A."/>
            <person name="Hutchinson M.I."/>
            <person name="Powell A.J."/>
            <person name="Barry K."/>
            <person name="Miller A.N."/>
            <person name="Grigoriev I.V."/>
            <person name="Debuchy R."/>
            <person name="Gladieux P."/>
            <person name="Thoren M.H."/>
            <person name="Johannesson H."/>
        </authorList>
    </citation>
    <scope>NUCLEOTIDE SEQUENCE</scope>
    <source>
        <strain evidence="1">SMH2532-1</strain>
    </source>
</reference>
<keyword evidence="2" id="KW-1185">Reference proteome</keyword>
<sequence length="237" mass="26109">MIVLKVKESNSPNLGALLEGEGATPSGSSLDYAAPSFSCAAALIPIGASDVVSSMHVAPLYQPQPGCKLEPFHCWATPALSRFHIVANHKPSKVARWTLSSILKSMLDYCSHHHQRRFHHHLLPQLHIRRNSSSRATGMTQGRCCSFVSSSGLFGTERLPCRLNTTLSTHAHPQLRTCCQFLANPLTYHQSRRLHCSGVTLIWLSLDFVRLGPEVGSVWTGRGQQRTRVATAGMRYS</sequence>
<organism evidence="1 2">
    <name type="scientific">Cercophora newfieldiana</name>
    <dbReference type="NCBI Taxonomy" id="92897"/>
    <lineage>
        <taxon>Eukaryota</taxon>
        <taxon>Fungi</taxon>
        <taxon>Dikarya</taxon>
        <taxon>Ascomycota</taxon>
        <taxon>Pezizomycotina</taxon>
        <taxon>Sordariomycetes</taxon>
        <taxon>Sordariomycetidae</taxon>
        <taxon>Sordariales</taxon>
        <taxon>Lasiosphaeriaceae</taxon>
        <taxon>Cercophora</taxon>
    </lineage>
</organism>
<name>A0AA39YQH2_9PEZI</name>
<evidence type="ECO:0000313" key="1">
    <source>
        <dbReference type="EMBL" id="KAK0656777.1"/>
    </source>
</evidence>